<dbReference type="Proteomes" id="UP000249061">
    <property type="component" value="Unassembled WGS sequence"/>
</dbReference>
<dbReference type="GO" id="GO:0032784">
    <property type="term" value="P:regulation of DNA-templated transcription elongation"/>
    <property type="evidence" value="ECO:0007669"/>
    <property type="project" value="InterPro"/>
</dbReference>
<dbReference type="GO" id="GO:0003677">
    <property type="term" value="F:DNA binding"/>
    <property type="evidence" value="ECO:0007669"/>
    <property type="project" value="InterPro"/>
</dbReference>
<dbReference type="GO" id="GO:0006354">
    <property type="term" value="P:DNA-templated transcription elongation"/>
    <property type="evidence" value="ECO:0007669"/>
    <property type="project" value="TreeGrafter"/>
</dbReference>
<dbReference type="EMBL" id="QFQP01000032">
    <property type="protein sequence ID" value="PZR07299.1"/>
    <property type="molecule type" value="Genomic_DNA"/>
</dbReference>
<feature type="domain" description="Transcription elongation factor GreA/GreB C-terminal" evidence="1">
    <location>
        <begin position="84"/>
        <end position="155"/>
    </location>
</feature>
<proteinExistence type="predicted"/>
<evidence type="ECO:0000313" key="2">
    <source>
        <dbReference type="EMBL" id="PZR07299.1"/>
    </source>
</evidence>
<dbReference type="AlphaFoldDB" id="A0A2W5SVE7"/>
<dbReference type="InterPro" id="IPR001437">
    <property type="entry name" value="Tscrpt_elong_fac_GreA/B_C"/>
</dbReference>
<accession>A0A2W5SVE7</accession>
<dbReference type="Gene3D" id="3.10.50.30">
    <property type="entry name" value="Transcription elongation factor, GreA/GreB, C-terminal domain"/>
    <property type="match status" value="1"/>
</dbReference>
<dbReference type="PANTHER" id="PTHR30437">
    <property type="entry name" value="TRANSCRIPTION ELONGATION FACTOR GREA"/>
    <property type="match status" value="1"/>
</dbReference>
<reference evidence="2 3" key="1">
    <citation type="submission" date="2017-08" db="EMBL/GenBank/DDBJ databases">
        <title>Infants hospitalized years apart are colonized by the same room-sourced microbial strains.</title>
        <authorList>
            <person name="Brooks B."/>
            <person name="Olm M.R."/>
            <person name="Firek B.A."/>
            <person name="Baker R."/>
            <person name="Thomas B.C."/>
            <person name="Morowitz M.J."/>
            <person name="Banfield J.F."/>
        </authorList>
    </citation>
    <scope>NUCLEOTIDE SEQUENCE [LARGE SCALE GENOMIC DNA]</scope>
    <source>
        <strain evidence="2">S2_003_000_R2_14</strain>
    </source>
</reference>
<dbReference type="Pfam" id="PF01272">
    <property type="entry name" value="GreA_GreB"/>
    <property type="match status" value="1"/>
</dbReference>
<gene>
    <name evidence="2" type="ORF">DI536_28010</name>
</gene>
<evidence type="ECO:0000259" key="1">
    <source>
        <dbReference type="Pfam" id="PF01272"/>
    </source>
</evidence>
<sequence>MSKAFTSEETPDEAVLGRNVQRAARGAERPMTAEGYRALFTEQTKLREERSATDDPQQRAAIDHKLTLLQATIESVRVVDTPPPDGTVRFGSLVTLAWDDGRTQQLRLVGPDEANGAEKLSVEAPLARVLLEQKQGDEVELVKPRGVSSATILKVQ</sequence>
<dbReference type="InterPro" id="IPR023459">
    <property type="entry name" value="Tscrpt_elong_fac_GreA/B_fam"/>
</dbReference>
<protein>
    <recommendedName>
        <fullName evidence="1">Transcription elongation factor GreA/GreB C-terminal domain-containing protein</fullName>
    </recommendedName>
</protein>
<dbReference type="InterPro" id="IPR036953">
    <property type="entry name" value="GreA/GreB_C_sf"/>
</dbReference>
<comment type="caution">
    <text evidence="2">The sequence shown here is derived from an EMBL/GenBank/DDBJ whole genome shotgun (WGS) entry which is preliminary data.</text>
</comment>
<organism evidence="2 3">
    <name type="scientific">Archangium gephyra</name>
    <dbReference type="NCBI Taxonomy" id="48"/>
    <lineage>
        <taxon>Bacteria</taxon>
        <taxon>Pseudomonadati</taxon>
        <taxon>Myxococcota</taxon>
        <taxon>Myxococcia</taxon>
        <taxon>Myxococcales</taxon>
        <taxon>Cystobacterineae</taxon>
        <taxon>Archangiaceae</taxon>
        <taxon>Archangium</taxon>
    </lineage>
</organism>
<dbReference type="GO" id="GO:0070063">
    <property type="term" value="F:RNA polymerase binding"/>
    <property type="evidence" value="ECO:0007669"/>
    <property type="project" value="InterPro"/>
</dbReference>
<dbReference type="PANTHER" id="PTHR30437:SF6">
    <property type="entry name" value="TRANSCRIPTION ELONGATION FACTOR GREB"/>
    <property type="match status" value="1"/>
</dbReference>
<name>A0A2W5SVE7_9BACT</name>
<evidence type="ECO:0000313" key="3">
    <source>
        <dbReference type="Proteomes" id="UP000249061"/>
    </source>
</evidence>
<dbReference type="SUPFAM" id="SSF54534">
    <property type="entry name" value="FKBP-like"/>
    <property type="match status" value="1"/>
</dbReference>